<evidence type="ECO:0000313" key="1">
    <source>
        <dbReference type="EMBL" id="MPL89356.1"/>
    </source>
</evidence>
<name>A0A644VDD6_9ZZZZ</name>
<organism evidence="1">
    <name type="scientific">bioreactor metagenome</name>
    <dbReference type="NCBI Taxonomy" id="1076179"/>
    <lineage>
        <taxon>unclassified sequences</taxon>
        <taxon>metagenomes</taxon>
        <taxon>ecological metagenomes</taxon>
    </lineage>
</organism>
<dbReference type="AlphaFoldDB" id="A0A644VDD6"/>
<gene>
    <name evidence="1" type="ORF">SDC9_35390</name>
</gene>
<accession>A0A644VDD6</accession>
<proteinExistence type="predicted"/>
<comment type="caution">
    <text evidence="1">The sequence shown here is derived from an EMBL/GenBank/DDBJ whole genome shotgun (WGS) entry which is preliminary data.</text>
</comment>
<dbReference type="Pfam" id="PF19519">
    <property type="entry name" value="DUF6051"/>
    <property type="match status" value="1"/>
</dbReference>
<dbReference type="InterPro" id="IPR046114">
    <property type="entry name" value="DUF6051"/>
</dbReference>
<sequence length="375" mass="42944">MSYSARFQELSSQFKIGKNTEIENAGISVVFFPFKSHRSFTGVSGEMNSFIISDSVEENEVFEYPVFVPSDVRRHNEVILLLHGLNERNWSKYLPWAEYLCKHTGKAVLLFPIAYHVNRSPHSWSNPRFLQKILDLRRTLHGNDRSLSFANVALSERLSHNPQRFYSSGRQSFDDIVKLIGDIKAGKHPLLDRKTKFDVFAYSIGAFLSQVLFLNNPNDYFSESKLFMFCGGSIFNSMCGESRSIMDKKSYEQLFEYYQTGFWAEKIAVNTGDEVMASFYSMLTPDNEKVKRTSTFRQMRERISGVSLALDKVIPYHGVVQALGHDCASKTITLLDLPYEYTHEVPFPVVKQADSQDVDEAFLQVFRRAAGFLAN</sequence>
<dbReference type="EMBL" id="VSSQ01000278">
    <property type="protein sequence ID" value="MPL89356.1"/>
    <property type="molecule type" value="Genomic_DNA"/>
</dbReference>
<dbReference type="Gene3D" id="3.40.50.1820">
    <property type="entry name" value="alpha/beta hydrolase"/>
    <property type="match status" value="1"/>
</dbReference>
<dbReference type="InterPro" id="IPR029058">
    <property type="entry name" value="AB_hydrolase_fold"/>
</dbReference>
<evidence type="ECO:0008006" key="2">
    <source>
        <dbReference type="Google" id="ProtNLM"/>
    </source>
</evidence>
<protein>
    <recommendedName>
        <fullName evidence="2">Alpha/beta hydrolase</fullName>
    </recommendedName>
</protein>
<dbReference type="SUPFAM" id="SSF53474">
    <property type="entry name" value="alpha/beta-Hydrolases"/>
    <property type="match status" value="1"/>
</dbReference>
<reference evidence="1" key="1">
    <citation type="submission" date="2019-08" db="EMBL/GenBank/DDBJ databases">
        <authorList>
            <person name="Kucharzyk K."/>
            <person name="Murdoch R.W."/>
            <person name="Higgins S."/>
            <person name="Loffler F."/>
        </authorList>
    </citation>
    <scope>NUCLEOTIDE SEQUENCE</scope>
</reference>